<reference evidence="2 3" key="1">
    <citation type="submission" date="2017-03" db="EMBL/GenBank/DDBJ databases">
        <title>Genomes of endolithic fungi from Antarctica.</title>
        <authorList>
            <person name="Coleine C."/>
            <person name="Masonjones S."/>
            <person name="Stajich J.E."/>
        </authorList>
    </citation>
    <scope>NUCLEOTIDE SEQUENCE [LARGE SCALE GENOMIC DNA]</scope>
    <source>
        <strain evidence="2 3">CCFEE 5187</strain>
    </source>
</reference>
<name>A0A4U0WK97_9PEZI</name>
<feature type="compositionally biased region" description="Polar residues" evidence="1">
    <location>
        <begin position="357"/>
        <end position="369"/>
    </location>
</feature>
<sequence>MGGYVTFSEAEAAAIFDALEQKRRQLDEQIHRYRAQKDKEYRLFERELRSKHRARKEGTPSSTIPGQEKATSGYFVPREDLPDTTKRLSNVDEEQRKLLQLSRADEDNDNPDDVGDDVSSAHDRERDFLGVFTQSFLPLLDDFRGTRSGTQSAPMLSPNISKEDNICKPERGMLQRANTEPPAYGQPAKKAPLVSEVTQSTPPEQPKHLHSAMRSPSNRRKSPVAKRVSLAIDGEVVSPSDNVDETARSLKEPLPSQSCPIPVREETTTSQGPADTSADRQLSILPEPAEAPVPSESAPPQPTTPQVPEPRETTIGVSPSSPSPSPPQQTPQRPQVDPLNEDFDFTFDDLSAPTDPASCSTVDESSTNNERARSPSPSPPSSAPAMLPSSFVLQHRQSSLSIASPGFRRPSAREYPRAVPAAPDEEDLSGMMGCWNQVGSLGQSYMEENAKLMAARRRESLEKSGEVGGRKKG</sequence>
<dbReference type="OrthoDB" id="5326588at2759"/>
<feature type="region of interest" description="Disordered" evidence="1">
    <location>
        <begin position="47"/>
        <end position="122"/>
    </location>
</feature>
<evidence type="ECO:0000313" key="3">
    <source>
        <dbReference type="Proteomes" id="UP000308768"/>
    </source>
</evidence>
<dbReference type="EMBL" id="NAJN01001440">
    <property type="protein sequence ID" value="TKA63167.1"/>
    <property type="molecule type" value="Genomic_DNA"/>
</dbReference>
<feature type="compositionally biased region" description="Low complexity" evidence="1">
    <location>
        <begin position="286"/>
        <end position="296"/>
    </location>
</feature>
<comment type="caution">
    <text evidence="2">The sequence shown here is derived from an EMBL/GenBank/DDBJ whole genome shotgun (WGS) entry which is preliminary data.</text>
</comment>
<organism evidence="2 3">
    <name type="scientific">Cryomyces minteri</name>
    <dbReference type="NCBI Taxonomy" id="331657"/>
    <lineage>
        <taxon>Eukaryota</taxon>
        <taxon>Fungi</taxon>
        <taxon>Dikarya</taxon>
        <taxon>Ascomycota</taxon>
        <taxon>Pezizomycotina</taxon>
        <taxon>Dothideomycetes</taxon>
        <taxon>Dothideomycetes incertae sedis</taxon>
        <taxon>Cryomyces</taxon>
    </lineage>
</organism>
<feature type="compositionally biased region" description="Basic and acidic residues" evidence="1">
    <location>
        <begin position="161"/>
        <end position="173"/>
    </location>
</feature>
<feature type="compositionally biased region" description="Acidic residues" evidence="1">
    <location>
        <begin position="106"/>
        <end position="116"/>
    </location>
</feature>
<gene>
    <name evidence="2" type="ORF">B0A49_13392</name>
</gene>
<evidence type="ECO:0000313" key="2">
    <source>
        <dbReference type="EMBL" id="TKA63167.1"/>
    </source>
</evidence>
<accession>A0A4U0WK97</accession>
<dbReference type="AlphaFoldDB" id="A0A4U0WK97"/>
<dbReference type="Proteomes" id="UP000308768">
    <property type="component" value="Unassembled WGS sequence"/>
</dbReference>
<proteinExistence type="predicted"/>
<protein>
    <submittedName>
        <fullName evidence="2">Uncharacterized protein</fullName>
    </submittedName>
</protein>
<keyword evidence="3" id="KW-1185">Reference proteome</keyword>
<feature type="region of interest" description="Disordered" evidence="1">
    <location>
        <begin position="143"/>
        <end position="389"/>
    </location>
</feature>
<evidence type="ECO:0000256" key="1">
    <source>
        <dbReference type="SAM" id="MobiDB-lite"/>
    </source>
</evidence>
<feature type="compositionally biased region" description="Basic and acidic residues" evidence="1">
    <location>
        <begin position="77"/>
        <end position="97"/>
    </location>
</feature>
<feature type="compositionally biased region" description="Pro residues" evidence="1">
    <location>
        <begin position="297"/>
        <end position="308"/>
    </location>
</feature>
<feature type="compositionally biased region" description="Polar residues" evidence="1">
    <location>
        <begin position="147"/>
        <end position="160"/>
    </location>
</feature>
<feature type="region of interest" description="Disordered" evidence="1">
    <location>
        <begin position="403"/>
        <end position="429"/>
    </location>
</feature>